<proteinExistence type="predicted"/>
<protein>
    <recommendedName>
        <fullName evidence="3">DUF4283 domain-containing protein</fullName>
    </recommendedName>
</protein>
<dbReference type="InterPro" id="IPR040256">
    <property type="entry name" value="At4g02000-like"/>
</dbReference>
<dbReference type="PANTHER" id="PTHR31286">
    <property type="entry name" value="GLYCINE-RICH CELL WALL STRUCTURAL PROTEIN 1.8-LIKE"/>
    <property type="match status" value="1"/>
</dbReference>
<gene>
    <name evidence="1" type="ORF">PVK06_008141</name>
</gene>
<keyword evidence="2" id="KW-1185">Reference proteome</keyword>
<evidence type="ECO:0000313" key="2">
    <source>
        <dbReference type="Proteomes" id="UP001358586"/>
    </source>
</evidence>
<sequence length="140" mass="15551">MFNPAQPYPNMVLAWIRLLGLSSYLYKRQTIEAIGGLIKKVVKLDFQTDNSTRGRFARLVVFVNLDKPLTSKVLVNGDIQRVEYESLLTIYFSCGRYGHVKELCPSVGVGKVLERPEAILESSKAIAVMASGEIVDEGIS</sequence>
<dbReference type="PANTHER" id="PTHR31286:SF173">
    <property type="entry name" value="DUF4283 DOMAIN-CONTAINING PROTEIN"/>
    <property type="match status" value="1"/>
</dbReference>
<accession>A0ABR0QKF2</accession>
<dbReference type="Proteomes" id="UP001358586">
    <property type="component" value="Chromosome 3"/>
</dbReference>
<reference evidence="1 2" key="1">
    <citation type="submission" date="2023-03" db="EMBL/GenBank/DDBJ databases">
        <title>WGS of Gossypium arboreum.</title>
        <authorList>
            <person name="Yu D."/>
        </authorList>
    </citation>
    <scope>NUCLEOTIDE SEQUENCE [LARGE SCALE GENOMIC DNA]</scope>
    <source>
        <tissue evidence="1">Leaf</tissue>
    </source>
</reference>
<evidence type="ECO:0008006" key="3">
    <source>
        <dbReference type="Google" id="ProtNLM"/>
    </source>
</evidence>
<organism evidence="1 2">
    <name type="scientific">Gossypium arboreum</name>
    <name type="common">Tree cotton</name>
    <name type="synonym">Gossypium nanking</name>
    <dbReference type="NCBI Taxonomy" id="29729"/>
    <lineage>
        <taxon>Eukaryota</taxon>
        <taxon>Viridiplantae</taxon>
        <taxon>Streptophyta</taxon>
        <taxon>Embryophyta</taxon>
        <taxon>Tracheophyta</taxon>
        <taxon>Spermatophyta</taxon>
        <taxon>Magnoliopsida</taxon>
        <taxon>eudicotyledons</taxon>
        <taxon>Gunneridae</taxon>
        <taxon>Pentapetalae</taxon>
        <taxon>rosids</taxon>
        <taxon>malvids</taxon>
        <taxon>Malvales</taxon>
        <taxon>Malvaceae</taxon>
        <taxon>Malvoideae</taxon>
        <taxon>Gossypium</taxon>
    </lineage>
</organism>
<name>A0ABR0QKF2_GOSAR</name>
<comment type="caution">
    <text evidence="1">The sequence shown here is derived from an EMBL/GenBank/DDBJ whole genome shotgun (WGS) entry which is preliminary data.</text>
</comment>
<evidence type="ECO:0000313" key="1">
    <source>
        <dbReference type="EMBL" id="KAK5839362.1"/>
    </source>
</evidence>
<dbReference type="EMBL" id="JARKNE010000003">
    <property type="protein sequence ID" value="KAK5839362.1"/>
    <property type="molecule type" value="Genomic_DNA"/>
</dbReference>